<dbReference type="InterPro" id="IPR013780">
    <property type="entry name" value="Glyco_hydro_b"/>
</dbReference>
<dbReference type="EMBL" id="JAHFYH010000082">
    <property type="protein sequence ID" value="KAH0214491.1"/>
    <property type="molecule type" value="Genomic_DNA"/>
</dbReference>
<comment type="catalytic activity">
    <reaction evidence="1 7">
        <text>Hydrolysis of terminal, non-reducing alpha-D-galactose residues in alpha-D-galactosides, including galactose oligosaccharides, galactomannans and galactolipids.</text>
        <dbReference type="EC" id="3.2.1.22"/>
    </reaction>
</comment>
<evidence type="ECO:0000256" key="4">
    <source>
        <dbReference type="ARBA" id="ARBA00022729"/>
    </source>
</evidence>
<evidence type="ECO:0000259" key="10">
    <source>
        <dbReference type="Pfam" id="PF17801"/>
    </source>
</evidence>
<evidence type="ECO:0000256" key="7">
    <source>
        <dbReference type="RuleBase" id="RU361168"/>
    </source>
</evidence>
<organism evidence="11 12">
    <name type="scientific">Aureobasidium melanogenum</name>
    <name type="common">Aureobasidium pullulans var. melanogenum</name>
    <dbReference type="NCBI Taxonomy" id="46634"/>
    <lineage>
        <taxon>Eukaryota</taxon>
        <taxon>Fungi</taxon>
        <taxon>Dikarya</taxon>
        <taxon>Ascomycota</taxon>
        <taxon>Pezizomycotina</taxon>
        <taxon>Dothideomycetes</taxon>
        <taxon>Dothideomycetidae</taxon>
        <taxon>Dothideales</taxon>
        <taxon>Saccotheciaceae</taxon>
        <taxon>Aureobasidium</taxon>
    </lineage>
</organism>
<evidence type="ECO:0000256" key="5">
    <source>
        <dbReference type="ARBA" id="ARBA00022801"/>
    </source>
</evidence>
<keyword evidence="5 7" id="KW-0378">Hydrolase</keyword>
<dbReference type="SUPFAM" id="SSF51445">
    <property type="entry name" value="(Trans)glycosidases"/>
    <property type="match status" value="1"/>
</dbReference>
<evidence type="ECO:0000256" key="3">
    <source>
        <dbReference type="ARBA" id="ARBA00012755"/>
    </source>
</evidence>
<keyword evidence="7" id="KW-1015">Disulfide bond</keyword>
<dbReference type="EC" id="3.2.1.22" evidence="3 7"/>
<dbReference type="SUPFAM" id="SSF51011">
    <property type="entry name" value="Glycosyl hydrolase domain"/>
    <property type="match status" value="1"/>
</dbReference>
<dbReference type="AlphaFoldDB" id="A0A9P8GAN8"/>
<evidence type="ECO:0000256" key="9">
    <source>
        <dbReference type="SAM" id="SignalP"/>
    </source>
</evidence>
<protein>
    <recommendedName>
        <fullName evidence="3 7">Alpha-galactosidase</fullName>
        <ecNumber evidence="3 7">3.2.1.22</ecNumber>
    </recommendedName>
    <alternativeName>
        <fullName evidence="7">Melibiase</fullName>
    </alternativeName>
</protein>
<evidence type="ECO:0000256" key="6">
    <source>
        <dbReference type="ARBA" id="ARBA00023295"/>
    </source>
</evidence>
<dbReference type="InterPro" id="IPR013785">
    <property type="entry name" value="Aldolase_TIM"/>
</dbReference>
<dbReference type="InterPro" id="IPR017853">
    <property type="entry name" value="GH"/>
</dbReference>
<dbReference type="PANTHER" id="PTHR11452:SF61">
    <property type="entry name" value="ALPHA-GALACTOSIDASE B-RELATED"/>
    <property type="match status" value="1"/>
</dbReference>
<keyword evidence="6 7" id="KW-0326">Glycosidase</keyword>
<evidence type="ECO:0000256" key="2">
    <source>
        <dbReference type="ARBA" id="ARBA00009743"/>
    </source>
</evidence>
<dbReference type="CDD" id="cd14792">
    <property type="entry name" value="GH27"/>
    <property type="match status" value="1"/>
</dbReference>
<evidence type="ECO:0000313" key="11">
    <source>
        <dbReference type="EMBL" id="KAH0214491.1"/>
    </source>
</evidence>
<feature type="region of interest" description="Disordered" evidence="8">
    <location>
        <begin position="456"/>
        <end position="476"/>
    </location>
</feature>
<dbReference type="GO" id="GO:0004557">
    <property type="term" value="F:alpha-galactosidase activity"/>
    <property type="evidence" value="ECO:0007669"/>
    <property type="project" value="UniProtKB-EC"/>
</dbReference>
<dbReference type="PRINTS" id="PR00740">
    <property type="entry name" value="GLHYDRLASE27"/>
</dbReference>
<keyword evidence="4 9" id="KW-0732">Signal</keyword>
<sequence length="476" mass="52016">MSHLVILALAALPAVLGLQLPGGVGKLPALGWNSWNAYGCDIDEARILQAANAMKDLGFQAAGYEYVNSDDCWSQMSGRDAVTHQLLPNSTKFPEGIQGTADKVHDLGFKFGIYSSAGTMTCGHYPGSIGYEAIDAETFASWGVDYLKYDNCFPPEEWYDDCLSCEPDPSFSPTEIVNGTCSNSTPPVLHYSYTRPIPICADGWPVDGINYTVKYTALRFRIMGNALLAQNRTILYSLCEWGVDLPWTWGNGTGQSWRMSNDINPSWSRILQILNQNSFLSDYGNFYGHNDADMLEVGNGNLTDAEVRSHFSLWAMMKSPLLIGTDVTKLSSHNIGVLQNKALLAFNQDPVYGEPAAPYKWGINPDWTYNASFPAQYWSGASSNGTMVALFNPLNDTVSMTADYSEIPELDAGGCYQVLDVWNSTDLGCKKNSVTVNVAPHDTAVLLLEHSCGGEETGAKGTGSEGWRLSPWTTKA</sequence>
<dbReference type="InterPro" id="IPR041233">
    <property type="entry name" value="Melibiase_C"/>
</dbReference>
<dbReference type="InterPro" id="IPR002241">
    <property type="entry name" value="Glyco_hydro_27"/>
</dbReference>
<dbReference type="Pfam" id="PF17801">
    <property type="entry name" value="Melibiase_C"/>
    <property type="match status" value="1"/>
</dbReference>
<reference evidence="11" key="2">
    <citation type="submission" date="2021-08" db="EMBL/GenBank/DDBJ databases">
        <authorList>
            <person name="Gostincar C."/>
            <person name="Sun X."/>
            <person name="Song Z."/>
            <person name="Gunde-Cimerman N."/>
        </authorList>
    </citation>
    <scope>NUCLEOTIDE SEQUENCE</scope>
    <source>
        <strain evidence="11">EXF-8016</strain>
    </source>
</reference>
<feature type="signal peptide" evidence="9">
    <location>
        <begin position="1"/>
        <end position="17"/>
    </location>
</feature>
<evidence type="ECO:0000256" key="8">
    <source>
        <dbReference type="SAM" id="MobiDB-lite"/>
    </source>
</evidence>
<dbReference type="OrthoDB" id="5795902at2759"/>
<dbReference type="Gene3D" id="3.20.20.70">
    <property type="entry name" value="Aldolase class I"/>
    <property type="match status" value="1"/>
</dbReference>
<reference evidence="11" key="1">
    <citation type="journal article" date="2021" name="J Fungi (Basel)">
        <title>Virulence traits and population genomics of the black yeast Aureobasidium melanogenum.</title>
        <authorList>
            <person name="Cernosa A."/>
            <person name="Sun X."/>
            <person name="Gostincar C."/>
            <person name="Fang C."/>
            <person name="Gunde-Cimerman N."/>
            <person name="Song Z."/>
        </authorList>
    </citation>
    <scope>NUCLEOTIDE SEQUENCE</scope>
    <source>
        <strain evidence="11">EXF-8016</strain>
    </source>
</reference>
<dbReference type="Proteomes" id="UP000767238">
    <property type="component" value="Unassembled WGS sequence"/>
</dbReference>
<dbReference type="GO" id="GO:0005975">
    <property type="term" value="P:carbohydrate metabolic process"/>
    <property type="evidence" value="ECO:0007669"/>
    <property type="project" value="InterPro"/>
</dbReference>
<comment type="caution">
    <text evidence="11">The sequence shown here is derived from an EMBL/GenBank/DDBJ whole genome shotgun (WGS) entry which is preliminary data.</text>
</comment>
<dbReference type="Pfam" id="PF16499">
    <property type="entry name" value="Melibiase_2"/>
    <property type="match status" value="2"/>
</dbReference>
<name>A0A9P8GAN8_AURME</name>
<gene>
    <name evidence="11" type="ORF">KCV03_g8418</name>
</gene>
<evidence type="ECO:0000256" key="1">
    <source>
        <dbReference type="ARBA" id="ARBA00001255"/>
    </source>
</evidence>
<feature type="domain" description="Alpha galactosidase C-terminal" evidence="10">
    <location>
        <begin position="374"/>
        <end position="448"/>
    </location>
</feature>
<proteinExistence type="inferred from homology"/>
<accession>A0A9P8GAN8</accession>
<feature type="non-terminal residue" evidence="11">
    <location>
        <position position="476"/>
    </location>
</feature>
<evidence type="ECO:0000313" key="12">
    <source>
        <dbReference type="Proteomes" id="UP000767238"/>
    </source>
</evidence>
<comment type="similarity">
    <text evidence="2 7">Belongs to the glycosyl hydrolase 27 family.</text>
</comment>
<dbReference type="Gene3D" id="2.60.40.1180">
    <property type="entry name" value="Golgi alpha-mannosidase II"/>
    <property type="match status" value="1"/>
</dbReference>
<feature type="chain" id="PRO_5040427755" description="Alpha-galactosidase" evidence="9">
    <location>
        <begin position="18"/>
        <end position="476"/>
    </location>
</feature>
<dbReference type="PANTHER" id="PTHR11452">
    <property type="entry name" value="ALPHA-GALACTOSIDASE/ALPHA-N-ACETYLGALACTOSAMINIDASE"/>
    <property type="match status" value="1"/>
</dbReference>